<name>A0ABQ2NEW9_9ACTN</name>
<dbReference type="Proteomes" id="UP000655410">
    <property type="component" value="Unassembled WGS sequence"/>
</dbReference>
<proteinExistence type="predicted"/>
<evidence type="ECO:0000313" key="3">
    <source>
        <dbReference type="Proteomes" id="UP000655410"/>
    </source>
</evidence>
<evidence type="ECO:0000313" key="2">
    <source>
        <dbReference type="EMBL" id="GGO93473.1"/>
    </source>
</evidence>
<dbReference type="InterPro" id="IPR029058">
    <property type="entry name" value="AB_hydrolase_fold"/>
</dbReference>
<dbReference type="PRINTS" id="PR00111">
    <property type="entry name" value="ABHYDROLASE"/>
</dbReference>
<sequence length="221" mass="23991">MRRVTVGEVTLAYDVRGDGPPLVLLHGLGESAASWDPVRDALAARFTTYAVDVRGHGASDWPGAYSHDLIEADLCGWLDALGLRDVVLVGHSMGGSIAFRIAAHRPDLVGRLVVEDVIPPFPRTRPVPQRPDRALDFDWAAVPALMTEASTYDEGAWRELARIAAPTLVVSGGARSHLPADRVADVVRRIPDCRLVAIDAGHHVHRRAPEQFAEAVLSWLP</sequence>
<comment type="caution">
    <text evidence="2">The sequence shown here is derived from an EMBL/GenBank/DDBJ whole genome shotgun (WGS) entry which is preliminary data.</text>
</comment>
<protein>
    <recommendedName>
        <fullName evidence="1">AB hydrolase-1 domain-containing protein</fullName>
    </recommendedName>
</protein>
<dbReference type="SUPFAM" id="SSF53474">
    <property type="entry name" value="alpha/beta-Hydrolases"/>
    <property type="match status" value="1"/>
</dbReference>
<keyword evidence="3" id="KW-1185">Reference proteome</keyword>
<gene>
    <name evidence="2" type="ORF">GCM10011584_32250</name>
</gene>
<feature type="domain" description="AB hydrolase-1" evidence="1">
    <location>
        <begin position="20"/>
        <end position="124"/>
    </location>
</feature>
<dbReference type="Pfam" id="PF00561">
    <property type="entry name" value="Abhydrolase_1"/>
    <property type="match status" value="1"/>
</dbReference>
<evidence type="ECO:0000259" key="1">
    <source>
        <dbReference type="Pfam" id="PF00561"/>
    </source>
</evidence>
<dbReference type="InterPro" id="IPR050228">
    <property type="entry name" value="Carboxylesterase_BioH"/>
</dbReference>
<dbReference type="PANTHER" id="PTHR43194">
    <property type="entry name" value="HYDROLASE ALPHA/BETA FOLD FAMILY"/>
    <property type="match status" value="1"/>
</dbReference>
<dbReference type="PANTHER" id="PTHR43194:SF2">
    <property type="entry name" value="PEROXISOMAL MEMBRANE PROTEIN LPX1"/>
    <property type="match status" value="1"/>
</dbReference>
<dbReference type="InterPro" id="IPR000073">
    <property type="entry name" value="AB_hydrolase_1"/>
</dbReference>
<accession>A0ABQ2NEW9</accession>
<dbReference type="Gene3D" id="3.40.50.1820">
    <property type="entry name" value="alpha/beta hydrolase"/>
    <property type="match status" value="1"/>
</dbReference>
<dbReference type="EMBL" id="BMNI01000012">
    <property type="protein sequence ID" value="GGO93473.1"/>
    <property type="molecule type" value="Genomic_DNA"/>
</dbReference>
<reference evidence="3" key="1">
    <citation type="journal article" date="2019" name="Int. J. Syst. Evol. Microbiol.">
        <title>The Global Catalogue of Microorganisms (GCM) 10K type strain sequencing project: providing services to taxonomists for standard genome sequencing and annotation.</title>
        <authorList>
            <consortium name="The Broad Institute Genomics Platform"/>
            <consortium name="The Broad Institute Genome Sequencing Center for Infectious Disease"/>
            <person name="Wu L."/>
            <person name="Ma J."/>
        </authorList>
    </citation>
    <scope>NUCLEOTIDE SEQUENCE [LARGE SCALE GENOMIC DNA]</scope>
    <source>
        <strain evidence="3">CGMCC 4.7371</strain>
    </source>
</reference>
<organism evidence="2 3">
    <name type="scientific">Nocardioides phosphati</name>
    <dbReference type="NCBI Taxonomy" id="1867775"/>
    <lineage>
        <taxon>Bacteria</taxon>
        <taxon>Bacillati</taxon>
        <taxon>Actinomycetota</taxon>
        <taxon>Actinomycetes</taxon>
        <taxon>Propionibacteriales</taxon>
        <taxon>Nocardioidaceae</taxon>
        <taxon>Nocardioides</taxon>
    </lineage>
</organism>